<evidence type="ECO:0000256" key="9">
    <source>
        <dbReference type="ARBA" id="ARBA00060393"/>
    </source>
</evidence>
<comment type="caution">
    <text evidence="13">The sequence shown here is derived from an EMBL/GenBank/DDBJ whole genome shotgun (WGS) entry which is preliminary data.</text>
</comment>
<dbReference type="Pfam" id="PF00191">
    <property type="entry name" value="Annexin"/>
    <property type="match status" value="4"/>
</dbReference>
<keyword evidence="14" id="KW-1185">Reference proteome</keyword>
<evidence type="ECO:0000313" key="14">
    <source>
        <dbReference type="Proteomes" id="UP000678393"/>
    </source>
</evidence>
<dbReference type="Proteomes" id="UP000678393">
    <property type="component" value="Unassembled WGS sequence"/>
</dbReference>
<dbReference type="SMART" id="SM00335">
    <property type="entry name" value="ANX"/>
    <property type="match status" value="4"/>
</dbReference>
<keyword evidence="6 11" id="KW-0041">Annexin</keyword>
<gene>
    <name evidence="13" type="ORF">CUNI_LOCUS11309</name>
</gene>
<evidence type="ECO:0000256" key="12">
    <source>
        <dbReference type="SAM" id="MobiDB-lite"/>
    </source>
</evidence>
<evidence type="ECO:0000256" key="11">
    <source>
        <dbReference type="RuleBase" id="RU003540"/>
    </source>
</evidence>
<evidence type="ECO:0000256" key="3">
    <source>
        <dbReference type="ARBA" id="ARBA00007831"/>
    </source>
</evidence>
<evidence type="ECO:0000256" key="1">
    <source>
        <dbReference type="ARBA" id="ARBA00004340"/>
    </source>
</evidence>
<accession>A0A8S3ZFG2</accession>
<dbReference type="InterPro" id="IPR037104">
    <property type="entry name" value="Annexin_sf"/>
</dbReference>
<dbReference type="GO" id="GO:0043657">
    <property type="term" value="C:host cell"/>
    <property type="evidence" value="ECO:0007669"/>
    <property type="project" value="UniProtKB-SubCell"/>
</dbReference>
<evidence type="ECO:0000256" key="5">
    <source>
        <dbReference type="ARBA" id="ARBA00022837"/>
    </source>
</evidence>
<evidence type="ECO:0000256" key="10">
    <source>
        <dbReference type="ARBA" id="ARBA00077076"/>
    </source>
</evidence>
<organism evidence="13 14">
    <name type="scientific">Candidula unifasciata</name>
    <dbReference type="NCBI Taxonomy" id="100452"/>
    <lineage>
        <taxon>Eukaryota</taxon>
        <taxon>Metazoa</taxon>
        <taxon>Spiralia</taxon>
        <taxon>Lophotrochozoa</taxon>
        <taxon>Mollusca</taxon>
        <taxon>Gastropoda</taxon>
        <taxon>Heterobranchia</taxon>
        <taxon>Euthyneura</taxon>
        <taxon>Panpulmonata</taxon>
        <taxon>Eupulmonata</taxon>
        <taxon>Stylommatophora</taxon>
        <taxon>Helicina</taxon>
        <taxon>Helicoidea</taxon>
        <taxon>Geomitridae</taxon>
        <taxon>Candidula</taxon>
    </lineage>
</organism>
<keyword evidence="7 11" id="KW-0111">Calcium/phospholipid-binding</keyword>
<dbReference type="GO" id="GO:0005737">
    <property type="term" value="C:cytoplasm"/>
    <property type="evidence" value="ECO:0007669"/>
    <property type="project" value="TreeGrafter"/>
</dbReference>
<sequence length="550" mass="57135">MSYGGGGGYPQQSAPGGYGGGYPQPGGYPPGGAGMPTPESASAAAYGPGGGGLPYAPQPGGGQNIGFGQPGYPAQPAYPAQGGYPAPAAGYTPAPGGFGAPAPYGAGGVGGPTPGYGAPPASQPGYGAPPASQPGYGAPPASQPGYGAPPASQPGYGAPPASQPGYGAPPASQPGYGAPPASQPGYGAPQAQAGGYGAPAAGYGAPAAGYGAPAGGYGAPAGGYGGGAPNPAQFKIYEEGTLKPFPNFNAEQDVQVLRRAMKGAGTDEKAVIDILGRRTCDQRQQIKLMYKTCFGRDLINDLKSDLGGNFEDACVALLMKADEYDAYELRRAMRGAGTDESALIEILCTRTNAQIHAINAAYKLIYGRKLEDDIINETSGHFRKLLVSMSVGGRQENQPVDLNKAKIDAQRLYEAGERRWGTDENTFNMVLASQSYEQCRAVFAEYGQIAKHDIEQGIAKELSGDVSKGMITIVRMIRSKQSYFADRLYNSMKGLGTDDRTLIRIIVTRCEVDMKQIKAEFQRLFGKTLEAFVRDDISGDYRKLMLALVS</sequence>
<dbReference type="GO" id="GO:0001786">
    <property type="term" value="F:phosphatidylserine binding"/>
    <property type="evidence" value="ECO:0007669"/>
    <property type="project" value="TreeGrafter"/>
</dbReference>
<dbReference type="FunFam" id="1.10.220.10:FF:000002">
    <property type="entry name" value="Annexin"/>
    <property type="match status" value="1"/>
</dbReference>
<dbReference type="PROSITE" id="PS51897">
    <property type="entry name" value="ANNEXIN_2"/>
    <property type="match status" value="4"/>
</dbReference>
<dbReference type="EMBL" id="CAJHNH020002150">
    <property type="protein sequence ID" value="CAG5125751.1"/>
    <property type="molecule type" value="Genomic_DNA"/>
</dbReference>
<dbReference type="FunFam" id="1.10.220.10:FF:000001">
    <property type="entry name" value="Annexin"/>
    <property type="match status" value="1"/>
</dbReference>
<evidence type="ECO:0000256" key="4">
    <source>
        <dbReference type="ARBA" id="ARBA00022737"/>
    </source>
</evidence>
<dbReference type="InterPro" id="IPR018502">
    <property type="entry name" value="Annexin_repeat"/>
</dbReference>
<evidence type="ECO:0000256" key="2">
    <source>
        <dbReference type="ARBA" id="ARBA00004550"/>
    </source>
</evidence>
<dbReference type="SUPFAM" id="SSF47874">
    <property type="entry name" value="Annexin"/>
    <property type="match status" value="1"/>
</dbReference>
<dbReference type="OrthoDB" id="37886at2759"/>
<comment type="function">
    <text evidence="8">Involved in reproduction of the worm. Involved in host-parasite interaction. Delivered into the host cell by means of parasite exosomes. Binds to acidic phospholipid membranes in a calcium-dependent manner in vitro. Causes aggregation of liposomes in the presence of calcium, but not in its absence. Likely to promote membrane fusion. May provide structural integrity within the tegument.</text>
</comment>
<dbReference type="GO" id="GO:0005544">
    <property type="term" value="F:calcium-dependent phospholipid binding"/>
    <property type="evidence" value="ECO:0007669"/>
    <property type="project" value="UniProtKB-KW"/>
</dbReference>
<name>A0A8S3ZFG2_9EUPU</name>
<evidence type="ECO:0000256" key="6">
    <source>
        <dbReference type="ARBA" id="ARBA00023216"/>
    </source>
</evidence>
<proteinExistence type="inferred from homology"/>
<comment type="subcellular location">
    <subcellularLocation>
        <location evidence="1">Host cell</location>
    </subcellularLocation>
    <subcellularLocation>
        <location evidence="2">Secreted</location>
        <location evidence="2">Extracellular exosome</location>
    </subcellularLocation>
    <subcellularLocation>
        <location evidence="9">Tegument</location>
    </subcellularLocation>
</comment>
<dbReference type="PANTHER" id="PTHR10502">
    <property type="entry name" value="ANNEXIN"/>
    <property type="match status" value="1"/>
</dbReference>
<dbReference type="FunFam" id="1.10.220.10:FF:000003">
    <property type="entry name" value="Annexin"/>
    <property type="match status" value="1"/>
</dbReference>
<reference evidence="13" key="1">
    <citation type="submission" date="2021-04" db="EMBL/GenBank/DDBJ databases">
        <authorList>
            <consortium name="Molecular Ecology Group"/>
        </authorList>
    </citation>
    <scope>NUCLEOTIDE SEQUENCE</scope>
</reference>
<feature type="compositionally biased region" description="Gly residues" evidence="12">
    <location>
        <begin position="16"/>
        <end position="34"/>
    </location>
</feature>
<dbReference type="GO" id="GO:0005634">
    <property type="term" value="C:nucleus"/>
    <property type="evidence" value="ECO:0007669"/>
    <property type="project" value="TreeGrafter"/>
</dbReference>
<dbReference type="Gene3D" id="1.10.220.10">
    <property type="entry name" value="Annexin"/>
    <property type="match status" value="4"/>
</dbReference>
<comment type="domain">
    <text evidence="11">A pair of annexin repeats may form one binding site for calcium and phospholipid.</text>
</comment>
<evidence type="ECO:0000256" key="7">
    <source>
        <dbReference type="ARBA" id="ARBA00023302"/>
    </source>
</evidence>
<comment type="similarity">
    <text evidence="3 11">Belongs to the annexin family.</text>
</comment>
<feature type="region of interest" description="Disordered" evidence="12">
    <location>
        <begin position="115"/>
        <end position="190"/>
    </location>
</feature>
<dbReference type="PANTHER" id="PTHR10502:SF102">
    <property type="entry name" value="ANNEXIN B11"/>
    <property type="match status" value="1"/>
</dbReference>
<evidence type="ECO:0000313" key="13">
    <source>
        <dbReference type="EMBL" id="CAG5125751.1"/>
    </source>
</evidence>
<dbReference type="PRINTS" id="PR00196">
    <property type="entry name" value="ANNEXIN"/>
</dbReference>
<feature type="compositionally biased region" description="Low complexity" evidence="12">
    <location>
        <begin position="173"/>
        <end position="190"/>
    </location>
</feature>
<dbReference type="GO" id="GO:0012506">
    <property type="term" value="C:vesicle membrane"/>
    <property type="evidence" value="ECO:0007669"/>
    <property type="project" value="TreeGrafter"/>
</dbReference>
<protein>
    <recommendedName>
        <fullName evidence="10 11">Annexin</fullName>
    </recommendedName>
</protein>
<dbReference type="PROSITE" id="PS00223">
    <property type="entry name" value="ANNEXIN_1"/>
    <property type="match status" value="2"/>
</dbReference>
<keyword evidence="4 11" id="KW-0677">Repeat</keyword>
<dbReference type="GO" id="GO:0005509">
    <property type="term" value="F:calcium ion binding"/>
    <property type="evidence" value="ECO:0007669"/>
    <property type="project" value="InterPro"/>
</dbReference>
<feature type="compositionally biased region" description="Gly residues" evidence="12">
    <location>
        <begin position="47"/>
        <end position="69"/>
    </location>
</feature>
<dbReference type="GO" id="GO:0005576">
    <property type="term" value="C:extracellular region"/>
    <property type="evidence" value="ECO:0007669"/>
    <property type="project" value="UniProtKB-SubCell"/>
</dbReference>
<dbReference type="InterPro" id="IPR001464">
    <property type="entry name" value="Annexin"/>
</dbReference>
<feature type="region of interest" description="Disordered" evidence="12">
    <location>
        <begin position="1"/>
        <end position="74"/>
    </location>
</feature>
<dbReference type="AlphaFoldDB" id="A0A8S3ZFG2"/>
<evidence type="ECO:0000256" key="8">
    <source>
        <dbReference type="ARBA" id="ARBA00059330"/>
    </source>
</evidence>
<dbReference type="FunFam" id="1.10.220.10:FF:000004">
    <property type="entry name" value="Annexin"/>
    <property type="match status" value="1"/>
</dbReference>
<keyword evidence="5 11" id="KW-0106">Calcium</keyword>
<dbReference type="GO" id="GO:0005886">
    <property type="term" value="C:plasma membrane"/>
    <property type="evidence" value="ECO:0007669"/>
    <property type="project" value="TreeGrafter"/>
</dbReference>
<dbReference type="InterPro" id="IPR018252">
    <property type="entry name" value="Annexin_repeat_CS"/>
</dbReference>